<organism evidence="2 3">
    <name type="scientific">Noviherbaspirillum pedocola</name>
    <dbReference type="NCBI Taxonomy" id="2801341"/>
    <lineage>
        <taxon>Bacteria</taxon>
        <taxon>Pseudomonadati</taxon>
        <taxon>Pseudomonadota</taxon>
        <taxon>Betaproteobacteria</taxon>
        <taxon>Burkholderiales</taxon>
        <taxon>Oxalobacteraceae</taxon>
        <taxon>Noviherbaspirillum</taxon>
    </lineage>
</organism>
<dbReference type="GO" id="GO:0005886">
    <property type="term" value="C:plasma membrane"/>
    <property type="evidence" value="ECO:0007669"/>
    <property type="project" value="TreeGrafter"/>
</dbReference>
<keyword evidence="3" id="KW-1185">Reference proteome</keyword>
<evidence type="ECO:0000313" key="3">
    <source>
        <dbReference type="Proteomes" id="UP000622890"/>
    </source>
</evidence>
<evidence type="ECO:0000259" key="1">
    <source>
        <dbReference type="Pfam" id="PF01814"/>
    </source>
</evidence>
<dbReference type="PANTHER" id="PTHR39966">
    <property type="entry name" value="BLL2471 PROTEIN-RELATED"/>
    <property type="match status" value="1"/>
</dbReference>
<dbReference type="EMBL" id="JAEPBG010000003">
    <property type="protein sequence ID" value="MBK4734838.1"/>
    <property type="molecule type" value="Genomic_DNA"/>
</dbReference>
<dbReference type="InterPro" id="IPR012312">
    <property type="entry name" value="Hemerythrin-like"/>
</dbReference>
<dbReference type="Pfam" id="PF01814">
    <property type="entry name" value="Hemerythrin"/>
    <property type="match status" value="1"/>
</dbReference>
<name>A0A934STA8_9BURK</name>
<accession>A0A934STA8</accession>
<evidence type="ECO:0000313" key="2">
    <source>
        <dbReference type="EMBL" id="MBK4734838.1"/>
    </source>
</evidence>
<dbReference type="AlphaFoldDB" id="A0A934STA8"/>
<sequence length="202" mass="23130">MLTTKAKPSATSTLRMLHEEHERLAAILQGLRHLLRAAQSGAHPDAKVFRAMLLYIADYPERLHHPKEDQWLFAPLARHTGDYDEVINELETQHAEGEAMVRELEHMVIRYEFGGAALLLPLRDMVERYADFYFRHMRLEEETLFPVLTRFLTDEEWRDAHRAFSGNVDPLAGQEVKGSFDKLFSTIVSIAPAPIGLGPELQ</sequence>
<dbReference type="Proteomes" id="UP000622890">
    <property type="component" value="Unassembled WGS sequence"/>
</dbReference>
<dbReference type="Gene3D" id="1.20.120.520">
    <property type="entry name" value="nmb1532 protein domain like"/>
    <property type="match status" value="1"/>
</dbReference>
<dbReference type="CDD" id="cd12108">
    <property type="entry name" value="Hr-like"/>
    <property type="match status" value="1"/>
</dbReference>
<dbReference type="PANTHER" id="PTHR39966:SF1">
    <property type="entry name" value="HEMERYTHRIN-LIKE DOMAIN-CONTAINING PROTEIN"/>
    <property type="match status" value="1"/>
</dbReference>
<protein>
    <submittedName>
        <fullName evidence="2">Hemerythrin domain-containing protein</fullName>
    </submittedName>
</protein>
<feature type="domain" description="Hemerythrin-like" evidence="1">
    <location>
        <begin position="14"/>
        <end position="148"/>
    </location>
</feature>
<reference evidence="2" key="1">
    <citation type="submission" date="2021-01" db="EMBL/GenBank/DDBJ databases">
        <title>Genome sequence of strain Noviherbaspirillum sp. DKR-6.</title>
        <authorList>
            <person name="Chaudhary D.K."/>
        </authorList>
    </citation>
    <scope>NUCLEOTIDE SEQUENCE</scope>
    <source>
        <strain evidence="2">DKR-6</strain>
    </source>
</reference>
<gene>
    <name evidence="2" type="ORF">JJB74_09500</name>
</gene>
<proteinExistence type="predicted"/>
<dbReference type="RefSeq" id="WP_200591612.1">
    <property type="nucleotide sequence ID" value="NZ_JAEPBG010000003.1"/>
</dbReference>
<comment type="caution">
    <text evidence="2">The sequence shown here is derived from an EMBL/GenBank/DDBJ whole genome shotgun (WGS) entry which is preliminary data.</text>
</comment>